<comment type="caution">
    <text evidence="2">The sequence shown here is derived from an EMBL/GenBank/DDBJ whole genome shotgun (WGS) entry which is preliminary data.</text>
</comment>
<evidence type="ECO:0008006" key="4">
    <source>
        <dbReference type="Google" id="ProtNLM"/>
    </source>
</evidence>
<reference evidence="2 3" key="1">
    <citation type="journal article" date="2022" name="Nat. Plants">
        <title>Genomes of leafy and leafless Platanthera orchids illuminate the evolution of mycoheterotrophy.</title>
        <authorList>
            <person name="Li M.H."/>
            <person name="Liu K.W."/>
            <person name="Li Z."/>
            <person name="Lu H.C."/>
            <person name="Ye Q.L."/>
            <person name="Zhang D."/>
            <person name="Wang J.Y."/>
            <person name="Li Y.F."/>
            <person name="Zhong Z.M."/>
            <person name="Liu X."/>
            <person name="Yu X."/>
            <person name="Liu D.K."/>
            <person name="Tu X.D."/>
            <person name="Liu B."/>
            <person name="Hao Y."/>
            <person name="Liao X.Y."/>
            <person name="Jiang Y.T."/>
            <person name="Sun W.H."/>
            <person name="Chen J."/>
            <person name="Chen Y.Q."/>
            <person name="Ai Y."/>
            <person name="Zhai J.W."/>
            <person name="Wu S.S."/>
            <person name="Zhou Z."/>
            <person name="Hsiao Y.Y."/>
            <person name="Wu W.L."/>
            <person name="Chen Y.Y."/>
            <person name="Lin Y.F."/>
            <person name="Hsu J.L."/>
            <person name="Li C.Y."/>
            <person name="Wang Z.W."/>
            <person name="Zhao X."/>
            <person name="Zhong W.Y."/>
            <person name="Ma X.K."/>
            <person name="Ma L."/>
            <person name="Huang J."/>
            <person name="Chen G.Z."/>
            <person name="Huang M.Z."/>
            <person name="Huang L."/>
            <person name="Peng D.H."/>
            <person name="Luo Y.B."/>
            <person name="Zou S.Q."/>
            <person name="Chen S.P."/>
            <person name="Lan S."/>
            <person name="Tsai W.C."/>
            <person name="Van de Peer Y."/>
            <person name="Liu Z.J."/>
        </authorList>
    </citation>
    <scope>NUCLEOTIDE SEQUENCE [LARGE SCALE GENOMIC DNA]</scope>
    <source>
        <strain evidence="2">Lor287</strain>
    </source>
</reference>
<dbReference type="Proteomes" id="UP001418222">
    <property type="component" value="Unassembled WGS sequence"/>
</dbReference>
<keyword evidence="3" id="KW-1185">Reference proteome</keyword>
<evidence type="ECO:0000313" key="3">
    <source>
        <dbReference type="Proteomes" id="UP001418222"/>
    </source>
</evidence>
<accession>A0AAP0FXX7</accession>
<feature type="region of interest" description="Disordered" evidence="1">
    <location>
        <begin position="131"/>
        <end position="195"/>
    </location>
</feature>
<dbReference type="PANTHER" id="PTHR35117:SF1">
    <property type="entry name" value="MYOSIN-M HEAVY PROTEIN"/>
    <property type="match status" value="1"/>
</dbReference>
<sequence>MAKQGRGKKHERLGTGMVTPMQIAFIVDRYLSDNCYTQTLSNFRAEASDLLSRTHGKEVPKGLMGLADILDDYIRLKEQRLAMDREKQRVDAAMKGMQDVIRLYHSDTAETVSTSLATPLPQIMASPATVPLLCSSNPRNGSQSGNDDNSTIRPPPLKGPSVVKELFKHPDNYQPNTSSPKTPPQPLASQIDKSLSPSENSIITSCSLISSETIIISPLKNKGYYAVERSYQVTCSPLKTSATMLGKRENVKGRLDFDKIDAFERIEAPCPLVDKSTSSPSDAETPGGLEFDLPDFEIFDGDFLSGLLVDFDVQNEKFSGGHSDVNSMITGYRNFPFFMYYHFMTNASQLCQVCLCYLLRLARVVVVMNIGVKLLLVNVHLRNFIHLYVQTDDVC</sequence>
<organism evidence="2 3">
    <name type="scientific">Platanthera zijinensis</name>
    <dbReference type="NCBI Taxonomy" id="2320716"/>
    <lineage>
        <taxon>Eukaryota</taxon>
        <taxon>Viridiplantae</taxon>
        <taxon>Streptophyta</taxon>
        <taxon>Embryophyta</taxon>
        <taxon>Tracheophyta</taxon>
        <taxon>Spermatophyta</taxon>
        <taxon>Magnoliopsida</taxon>
        <taxon>Liliopsida</taxon>
        <taxon>Asparagales</taxon>
        <taxon>Orchidaceae</taxon>
        <taxon>Orchidoideae</taxon>
        <taxon>Orchideae</taxon>
        <taxon>Orchidinae</taxon>
        <taxon>Platanthera</taxon>
    </lineage>
</organism>
<evidence type="ECO:0000256" key="1">
    <source>
        <dbReference type="SAM" id="MobiDB-lite"/>
    </source>
</evidence>
<dbReference type="EMBL" id="JBBWWQ010000017">
    <property type="protein sequence ID" value="KAK8923902.1"/>
    <property type="molecule type" value="Genomic_DNA"/>
</dbReference>
<dbReference type="PANTHER" id="PTHR35117">
    <property type="entry name" value="MYOSIN-M HEAVY PROTEIN"/>
    <property type="match status" value="1"/>
</dbReference>
<protein>
    <recommendedName>
        <fullName evidence="4">LisH domain-containing protein</fullName>
    </recommendedName>
</protein>
<proteinExistence type="predicted"/>
<name>A0AAP0FXX7_9ASPA</name>
<feature type="compositionally biased region" description="Polar residues" evidence="1">
    <location>
        <begin position="134"/>
        <end position="152"/>
    </location>
</feature>
<gene>
    <name evidence="2" type="ORF">KSP39_PZI019118</name>
</gene>
<evidence type="ECO:0000313" key="2">
    <source>
        <dbReference type="EMBL" id="KAK8923902.1"/>
    </source>
</evidence>
<dbReference type="AlphaFoldDB" id="A0AAP0FXX7"/>